<keyword evidence="1" id="KW-0812">Transmembrane</keyword>
<keyword evidence="1" id="KW-1133">Transmembrane helix</keyword>
<accession>A0A1C4A0D7</accession>
<feature type="transmembrane region" description="Helical" evidence="1">
    <location>
        <begin position="48"/>
        <end position="71"/>
    </location>
</feature>
<organism evidence="2 3">
    <name type="scientific">Kosakonia oryziphila</name>
    <dbReference type="NCBI Taxonomy" id="1005667"/>
    <lineage>
        <taxon>Bacteria</taxon>
        <taxon>Pseudomonadati</taxon>
        <taxon>Pseudomonadota</taxon>
        <taxon>Gammaproteobacteria</taxon>
        <taxon>Enterobacterales</taxon>
        <taxon>Enterobacteriaceae</taxon>
        <taxon>Kosakonia</taxon>
    </lineage>
</organism>
<reference evidence="3" key="1">
    <citation type="submission" date="2016-08" db="EMBL/GenBank/DDBJ databases">
        <authorList>
            <person name="Varghese N."/>
            <person name="Submissions Spin"/>
        </authorList>
    </citation>
    <scope>NUCLEOTIDE SEQUENCE [LARGE SCALE GENOMIC DNA]</scope>
    <source>
        <strain evidence="3">REICA_142</strain>
    </source>
</reference>
<dbReference type="AlphaFoldDB" id="A0A1C4A0D7"/>
<evidence type="ECO:0000256" key="1">
    <source>
        <dbReference type="SAM" id="Phobius"/>
    </source>
</evidence>
<gene>
    <name evidence="2" type="ORF">GA0061070_100378</name>
</gene>
<dbReference type="EMBL" id="FMBC01000003">
    <property type="protein sequence ID" value="SCB87992.1"/>
    <property type="molecule type" value="Genomic_DNA"/>
</dbReference>
<name>A0A1C4A0D7_9ENTR</name>
<keyword evidence="1" id="KW-0472">Membrane</keyword>
<keyword evidence="3" id="KW-1185">Reference proteome</keyword>
<evidence type="ECO:0000313" key="3">
    <source>
        <dbReference type="Proteomes" id="UP000198515"/>
    </source>
</evidence>
<sequence length="96" mass="10321">MYGVSALVMMMLLLLLRQRLPVMRTSAVSESWFRLMSSMLALLCTDRVLQICGVLALLTFAGALVALYMLFYATGSGLGAMVPGSAGRRFVCPAPA</sequence>
<protein>
    <submittedName>
        <fullName evidence="2">Uncharacterized protein</fullName>
    </submittedName>
</protein>
<dbReference type="Proteomes" id="UP000198515">
    <property type="component" value="Unassembled WGS sequence"/>
</dbReference>
<evidence type="ECO:0000313" key="2">
    <source>
        <dbReference type="EMBL" id="SCB87992.1"/>
    </source>
</evidence>
<proteinExistence type="predicted"/>